<dbReference type="CDD" id="cd07067">
    <property type="entry name" value="HP_PGM_like"/>
    <property type="match status" value="1"/>
</dbReference>
<organism evidence="1 2">
    <name type="scientific">Aquisalibacillus elongatus</name>
    <dbReference type="NCBI Taxonomy" id="485577"/>
    <lineage>
        <taxon>Bacteria</taxon>
        <taxon>Bacillati</taxon>
        <taxon>Bacillota</taxon>
        <taxon>Bacilli</taxon>
        <taxon>Bacillales</taxon>
        <taxon>Bacillaceae</taxon>
        <taxon>Aquisalibacillus</taxon>
    </lineage>
</organism>
<dbReference type="SMART" id="SM00855">
    <property type="entry name" value="PGAM"/>
    <property type="match status" value="1"/>
</dbReference>
<dbReference type="GO" id="GO:0016791">
    <property type="term" value="F:phosphatase activity"/>
    <property type="evidence" value="ECO:0007669"/>
    <property type="project" value="TreeGrafter"/>
</dbReference>
<dbReference type="InterPro" id="IPR029033">
    <property type="entry name" value="His_PPase_superfam"/>
</dbReference>
<evidence type="ECO:0000313" key="1">
    <source>
        <dbReference type="EMBL" id="RPF52194.1"/>
    </source>
</evidence>
<evidence type="ECO:0000313" key="2">
    <source>
        <dbReference type="Proteomes" id="UP000276443"/>
    </source>
</evidence>
<dbReference type="OrthoDB" id="512570at2"/>
<dbReference type="EMBL" id="RKRF01000010">
    <property type="protein sequence ID" value="RPF52194.1"/>
    <property type="molecule type" value="Genomic_DNA"/>
</dbReference>
<gene>
    <name evidence="1" type="ORF">EDC24_2185</name>
</gene>
<proteinExistence type="predicted"/>
<reference evidence="1 2" key="1">
    <citation type="submission" date="2018-11" db="EMBL/GenBank/DDBJ databases">
        <title>Genomic Encyclopedia of Type Strains, Phase IV (KMG-IV): sequencing the most valuable type-strain genomes for metagenomic binning, comparative biology and taxonomic classification.</title>
        <authorList>
            <person name="Goeker M."/>
        </authorList>
    </citation>
    <scope>NUCLEOTIDE SEQUENCE [LARGE SCALE GENOMIC DNA]</scope>
    <source>
        <strain evidence="1 2">DSM 18090</strain>
    </source>
</reference>
<comment type="caution">
    <text evidence="1">The sequence shown here is derived from an EMBL/GenBank/DDBJ whole genome shotgun (WGS) entry which is preliminary data.</text>
</comment>
<dbReference type="AlphaFoldDB" id="A0A3N5B462"/>
<protein>
    <submittedName>
        <fullName evidence="1">2,3-bisphosphoglycerate-dependent phosphoglycerate mutase</fullName>
    </submittedName>
</protein>
<dbReference type="PIRSF" id="PIRSF000709">
    <property type="entry name" value="6PFK_2-Ptase"/>
    <property type="match status" value="1"/>
</dbReference>
<dbReference type="SUPFAM" id="SSF53254">
    <property type="entry name" value="Phosphoglycerate mutase-like"/>
    <property type="match status" value="1"/>
</dbReference>
<dbReference type="Proteomes" id="UP000276443">
    <property type="component" value="Unassembled WGS sequence"/>
</dbReference>
<dbReference type="InterPro" id="IPR050275">
    <property type="entry name" value="PGM_Phosphatase"/>
</dbReference>
<dbReference type="Gene3D" id="3.40.50.1240">
    <property type="entry name" value="Phosphoglycerate mutase-like"/>
    <property type="match status" value="1"/>
</dbReference>
<sequence>MQKNIYIIRHCQAEGQHPEAPLTNKGFKQADELSHFLSEFELDHVISSPFLRAVQTIRPYIIKEKMSLEIDERLSERVLSNEHFSDWLEKLRTTFNQMDLKYEGGESSNEAQGRIINVINEILDSEHQNVAIVTHGGIMSLLLKYYEDAFGFNEWQGLTRPDVYQLTISNEGHDLNRLWEN</sequence>
<dbReference type="RefSeq" id="WP_124222410.1">
    <property type="nucleotide sequence ID" value="NZ_RKRF01000010.1"/>
</dbReference>
<name>A0A3N5B462_9BACI</name>
<dbReference type="GO" id="GO:0005737">
    <property type="term" value="C:cytoplasm"/>
    <property type="evidence" value="ECO:0007669"/>
    <property type="project" value="TreeGrafter"/>
</dbReference>
<accession>A0A3N5B462</accession>
<dbReference type="PANTHER" id="PTHR48100:SF1">
    <property type="entry name" value="HISTIDINE PHOSPHATASE FAMILY PROTEIN-RELATED"/>
    <property type="match status" value="1"/>
</dbReference>
<keyword evidence="2" id="KW-1185">Reference proteome</keyword>
<dbReference type="InterPro" id="IPR013078">
    <property type="entry name" value="His_Pase_superF_clade-1"/>
</dbReference>
<dbReference type="PANTHER" id="PTHR48100">
    <property type="entry name" value="BROAD-SPECIFICITY PHOSPHATASE YOR283W-RELATED"/>
    <property type="match status" value="1"/>
</dbReference>
<dbReference type="Pfam" id="PF00300">
    <property type="entry name" value="His_Phos_1"/>
    <property type="match status" value="1"/>
</dbReference>